<dbReference type="PRINTS" id="PR00081">
    <property type="entry name" value="GDHRDH"/>
</dbReference>
<dbReference type="Pfam" id="PF00106">
    <property type="entry name" value="adh_short"/>
    <property type="match status" value="1"/>
</dbReference>
<dbReference type="SUPFAM" id="SSF51735">
    <property type="entry name" value="NAD(P)-binding Rossmann-fold domains"/>
    <property type="match status" value="1"/>
</dbReference>
<sequence length="209" mass="22236">MAEGEEEVVLVTGCTVGGIGHALAVAFSERKCRVVASARSVTSVDDRLRAKGDAVELDILSDQSVEAAVRSIVDKYGRIDILVNNAGVHCVGPLAELPLNILQSTFETNVSGTMRVIKAVVPHMASRRKGKIVNMGSVSALVSSPWTGAYSASKAAIHCLSDSLRVELKPFGIDVITVVPGAVKSNLGSNSSAIYRNIPEWRLYKPFES</sequence>
<dbReference type="Gene3D" id="3.40.50.720">
    <property type="entry name" value="NAD(P)-binding Rossmann-like Domain"/>
    <property type="match status" value="1"/>
</dbReference>
<comment type="caution">
    <text evidence="4">The sequence shown here is derived from an EMBL/GenBank/DDBJ whole genome shotgun (WGS) entry which is preliminary data.</text>
</comment>
<dbReference type="PANTHER" id="PTHR44169">
    <property type="entry name" value="NADPH-DEPENDENT 1-ACYLDIHYDROXYACETONE PHOSPHATE REDUCTASE"/>
    <property type="match status" value="1"/>
</dbReference>
<comment type="similarity">
    <text evidence="1 3">Belongs to the short-chain dehydrogenases/reductases (SDR) family.</text>
</comment>
<dbReference type="PROSITE" id="PS00061">
    <property type="entry name" value="ADH_SHORT"/>
    <property type="match status" value="1"/>
</dbReference>
<organism evidence="4 5">
    <name type="scientific">Taxus chinensis</name>
    <name type="common">Chinese yew</name>
    <name type="synonym">Taxus wallichiana var. chinensis</name>
    <dbReference type="NCBI Taxonomy" id="29808"/>
    <lineage>
        <taxon>Eukaryota</taxon>
        <taxon>Viridiplantae</taxon>
        <taxon>Streptophyta</taxon>
        <taxon>Embryophyta</taxon>
        <taxon>Tracheophyta</taxon>
        <taxon>Spermatophyta</taxon>
        <taxon>Pinopsida</taxon>
        <taxon>Pinidae</taxon>
        <taxon>Conifers II</taxon>
        <taxon>Cupressales</taxon>
        <taxon>Taxaceae</taxon>
        <taxon>Taxus</taxon>
    </lineage>
</organism>
<feature type="non-terminal residue" evidence="4">
    <location>
        <position position="209"/>
    </location>
</feature>
<evidence type="ECO:0000256" key="2">
    <source>
        <dbReference type="ARBA" id="ARBA00023002"/>
    </source>
</evidence>
<keyword evidence="2" id="KW-0560">Oxidoreductase</keyword>
<reference evidence="4 5" key="1">
    <citation type="journal article" date="2021" name="Nat. Plants">
        <title>The Taxus genome provides insights into paclitaxel biosynthesis.</title>
        <authorList>
            <person name="Xiong X."/>
            <person name="Gou J."/>
            <person name="Liao Q."/>
            <person name="Li Y."/>
            <person name="Zhou Q."/>
            <person name="Bi G."/>
            <person name="Li C."/>
            <person name="Du R."/>
            <person name="Wang X."/>
            <person name="Sun T."/>
            <person name="Guo L."/>
            <person name="Liang H."/>
            <person name="Lu P."/>
            <person name="Wu Y."/>
            <person name="Zhang Z."/>
            <person name="Ro D.K."/>
            <person name="Shang Y."/>
            <person name="Huang S."/>
            <person name="Yan J."/>
        </authorList>
    </citation>
    <scope>NUCLEOTIDE SEQUENCE [LARGE SCALE GENOMIC DNA]</scope>
    <source>
        <strain evidence="4">Ta-2019</strain>
    </source>
</reference>
<proteinExistence type="inferred from homology"/>
<evidence type="ECO:0000313" key="4">
    <source>
        <dbReference type="EMBL" id="KAH9300880.1"/>
    </source>
</evidence>
<evidence type="ECO:0000256" key="1">
    <source>
        <dbReference type="ARBA" id="ARBA00006484"/>
    </source>
</evidence>
<dbReference type="EMBL" id="JAHRHJ020000009">
    <property type="protein sequence ID" value="KAH9300880.1"/>
    <property type="molecule type" value="Genomic_DNA"/>
</dbReference>
<dbReference type="OMA" id="IMHHMPI"/>
<dbReference type="InterPro" id="IPR020904">
    <property type="entry name" value="Sc_DH/Rdtase_CS"/>
</dbReference>
<dbReference type="GO" id="GO:0016491">
    <property type="term" value="F:oxidoreductase activity"/>
    <property type="evidence" value="ECO:0007669"/>
    <property type="project" value="UniProtKB-KW"/>
</dbReference>
<accession>A0AA38FG25</accession>
<name>A0AA38FG25_TAXCH</name>
<evidence type="ECO:0000256" key="3">
    <source>
        <dbReference type="RuleBase" id="RU000363"/>
    </source>
</evidence>
<dbReference type="CDD" id="cd05374">
    <property type="entry name" value="17beta-HSD-like_SDR_c"/>
    <property type="match status" value="1"/>
</dbReference>
<dbReference type="Proteomes" id="UP000824469">
    <property type="component" value="Unassembled WGS sequence"/>
</dbReference>
<gene>
    <name evidence="4" type="ORF">KI387_012463</name>
</gene>
<dbReference type="InterPro" id="IPR002347">
    <property type="entry name" value="SDR_fam"/>
</dbReference>
<keyword evidence="5" id="KW-1185">Reference proteome</keyword>
<dbReference type="FunFam" id="3.40.50.720:FF:000261">
    <property type="entry name" value="NADPH-dependent 1-acyldihydroxyacetone phosphate reductase"/>
    <property type="match status" value="1"/>
</dbReference>
<dbReference type="PANTHER" id="PTHR44169:SF6">
    <property type="entry name" value="NADPH-DEPENDENT 1-ACYLDIHYDROXYACETONE PHOSPHATE REDUCTASE"/>
    <property type="match status" value="1"/>
</dbReference>
<evidence type="ECO:0000313" key="5">
    <source>
        <dbReference type="Proteomes" id="UP000824469"/>
    </source>
</evidence>
<dbReference type="GO" id="GO:0005783">
    <property type="term" value="C:endoplasmic reticulum"/>
    <property type="evidence" value="ECO:0007669"/>
    <property type="project" value="TreeGrafter"/>
</dbReference>
<dbReference type="PRINTS" id="PR00080">
    <property type="entry name" value="SDRFAMILY"/>
</dbReference>
<protein>
    <submittedName>
        <fullName evidence="4">Uncharacterized protein</fullName>
    </submittedName>
</protein>
<dbReference type="InterPro" id="IPR036291">
    <property type="entry name" value="NAD(P)-bd_dom_sf"/>
</dbReference>
<dbReference type="AlphaFoldDB" id="A0AA38FG25"/>